<dbReference type="InterPro" id="IPR014885">
    <property type="entry name" value="VASP_tetra"/>
</dbReference>
<keyword evidence="1" id="KW-0175">Coiled coil</keyword>
<sequence length="172" mass="17900">MLAGAKPLKKTGKASEGGGGGGSAAGNGGSKPPIGGSSGGNFMSEMQATLRKRLKQVEQVEPTNEGDSVSPNESSTPPAELEKPSWKKNSNGSSPVKTVPPALNGLESPKAAKKFQVGSAISSSCDLLTSNGPGDMAPDLEQLKQEILEEVRREMQKVKLEIIEAIKEMGKR</sequence>
<dbReference type="Proteomes" id="UP000695022">
    <property type="component" value="Unplaced"/>
</dbReference>
<evidence type="ECO:0000313" key="5">
    <source>
        <dbReference type="RefSeq" id="XP_014672825.1"/>
    </source>
</evidence>
<organism evidence="4 5">
    <name type="scientific">Priapulus caudatus</name>
    <name type="common">Priapulid worm</name>
    <dbReference type="NCBI Taxonomy" id="37621"/>
    <lineage>
        <taxon>Eukaryota</taxon>
        <taxon>Metazoa</taxon>
        <taxon>Ecdysozoa</taxon>
        <taxon>Scalidophora</taxon>
        <taxon>Priapulida</taxon>
        <taxon>Priapulimorpha</taxon>
        <taxon>Priapulimorphida</taxon>
        <taxon>Priapulidae</taxon>
        <taxon>Priapulus</taxon>
    </lineage>
</organism>
<dbReference type="SUPFAM" id="SSF118370">
    <property type="entry name" value="Vasodilator-stimulated phosphoprotein, VASP, tetramerisation domain"/>
    <property type="match status" value="1"/>
</dbReference>
<feature type="compositionally biased region" description="Gly residues" evidence="2">
    <location>
        <begin position="15"/>
        <end position="29"/>
    </location>
</feature>
<dbReference type="GeneID" id="106813250"/>
<evidence type="ECO:0000256" key="1">
    <source>
        <dbReference type="SAM" id="Coils"/>
    </source>
</evidence>
<dbReference type="Gene3D" id="1.20.5.1160">
    <property type="entry name" value="Vasodilator-stimulated phosphoprotein"/>
    <property type="match status" value="1"/>
</dbReference>
<feature type="compositionally biased region" description="Polar residues" evidence="2">
    <location>
        <begin position="87"/>
        <end position="96"/>
    </location>
</feature>
<proteinExistence type="predicted"/>
<dbReference type="Pfam" id="PF08776">
    <property type="entry name" value="VASP_tetra"/>
    <property type="match status" value="1"/>
</dbReference>
<name>A0ABM1EKV4_PRICU</name>
<protein>
    <submittedName>
        <fullName evidence="5">Vasodilator-stimulated phosphoprotein-like</fullName>
    </submittedName>
</protein>
<keyword evidence="4" id="KW-1185">Reference proteome</keyword>
<feature type="region of interest" description="Disordered" evidence="2">
    <location>
        <begin position="1"/>
        <end position="110"/>
    </location>
</feature>
<evidence type="ECO:0000256" key="2">
    <source>
        <dbReference type="SAM" id="MobiDB-lite"/>
    </source>
</evidence>
<evidence type="ECO:0000259" key="3">
    <source>
        <dbReference type="Pfam" id="PF08776"/>
    </source>
</evidence>
<feature type="coiled-coil region" evidence="1">
    <location>
        <begin position="141"/>
        <end position="168"/>
    </location>
</feature>
<evidence type="ECO:0000313" key="4">
    <source>
        <dbReference type="Proteomes" id="UP000695022"/>
    </source>
</evidence>
<dbReference type="InterPro" id="IPR038023">
    <property type="entry name" value="VASP_sf"/>
</dbReference>
<dbReference type="RefSeq" id="XP_014672825.1">
    <property type="nucleotide sequence ID" value="XM_014817339.1"/>
</dbReference>
<feature type="compositionally biased region" description="Polar residues" evidence="2">
    <location>
        <begin position="61"/>
        <end position="77"/>
    </location>
</feature>
<accession>A0ABM1EKV4</accession>
<reference evidence="5" key="1">
    <citation type="submission" date="2025-08" db="UniProtKB">
        <authorList>
            <consortium name="RefSeq"/>
        </authorList>
    </citation>
    <scope>IDENTIFICATION</scope>
</reference>
<feature type="domain" description="VASP tetramerisation" evidence="3">
    <location>
        <begin position="139"/>
        <end position="168"/>
    </location>
</feature>
<gene>
    <name evidence="5" type="primary">LOC106813250</name>
</gene>